<keyword evidence="3" id="KW-0808">Transferase</keyword>
<dbReference type="GO" id="GO:0016747">
    <property type="term" value="F:acyltransferase activity, transferring groups other than amino-acyl groups"/>
    <property type="evidence" value="ECO:0007669"/>
    <property type="project" value="InterPro"/>
</dbReference>
<comment type="caution">
    <text evidence="3">The sequence shown here is derived from an EMBL/GenBank/DDBJ whole genome shotgun (WGS) entry which is preliminary data.</text>
</comment>
<dbReference type="PANTHER" id="PTHR36927">
    <property type="entry name" value="BLR4337 PROTEIN"/>
    <property type="match status" value="1"/>
</dbReference>
<dbReference type="Proteomes" id="UP000324611">
    <property type="component" value="Unassembled WGS sequence"/>
</dbReference>
<dbReference type="PANTHER" id="PTHR36927:SF3">
    <property type="entry name" value="GLUCANS BIOSYNTHESIS PROTEIN C"/>
    <property type="match status" value="1"/>
</dbReference>
<feature type="transmembrane region" description="Helical" evidence="1">
    <location>
        <begin position="280"/>
        <end position="299"/>
    </location>
</feature>
<feature type="domain" description="Acyltransferase 3" evidence="2">
    <location>
        <begin position="8"/>
        <end position="363"/>
    </location>
</feature>
<dbReference type="InterPro" id="IPR002656">
    <property type="entry name" value="Acyl_transf_3_dom"/>
</dbReference>
<keyword evidence="4" id="KW-1185">Reference proteome</keyword>
<evidence type="ECO:0000256" key="1">
    <source>
        <dbReference type="SAM" id="Phobius"/>
    </source>
</evidence>
<evidence type="ECO:0000259" key="2">
    <source>
        <dbReference type="Pfam" id="PF01757"/>
    </source>
</evidence>
<name>A0A5B2VMJ4_9BACT</name>
<evidence type="ECO:0000313" key="3">
    <source>
        <dbReference type="EMBL" id="KAA2239497.1"/>
    </source>
</evidence>
<protein>
    <submittedName>
        <fullName evidence="3">Acyltransferase family protein</fullName>
    </submittedName>
</protein>
<evidence type="ECO:0000313" key="4">
    <source>
        <dbReference type="Proteomes" id="UP000324611"/>
    </source>
</evidence>
<feature type="transmembrane region" description="Helical" evidence="1">
    <location>
        <begin position="243"/>
        <end position="260"/>
    </location>
</feature>
<sequence length="405" mass="47541">MQTTTRQTYLDWLRMLAILGVLLFHSARPFAIDDPWHVNNAASSHVLSEFSYWLSRFRMHLLFFISGTVSWFMVSRKSAGGFMKLRFQRLFIPLLVGIFVIVPPQIYMERLTQGYKGSFWDFYPSVFSFKPYPQGNTSWHHLWFIAYLLVYDVLLTPFFGWAVSDRAKGFVDRLSWLARGKRVYWLTLPTVAWFSLTVELFPQTHALVNDWCFFVYWLLFLLTGFICALQPALMDSLERNRRISLGLAFVCMLLINYLRWNNLSLTQVLPFGEHDWLTPFYIARHPLNAWLWVFAIIGYGKKYLQRKHRALDYINQAVYPFYILHQTVIVIIAFYVVKTDDTIGMKYLFIAGTSFVVSMLIYHLFIRPFAITRLLFGMKSRQPEAKPAEKQVAVPAPRLPEIALQ</sequence>
<feature type="transmembrane region" description="Helical" evidence="1">
    <location>
        <begin position="343"/>
        <end position="365"/>
    </location>
</feature>
<keyword evidence="1" id="KW-0812">Transmembrane</keyword>
<dbReference type="AlphaFoldDB" id="A0A5B2VMJ4"/>
<feature type="transmembrane region" description="Helical" evidence="1">
    <location>
        <begin position="53"/>
        <end position="74"/>
    </location>
</feature>
<feature type="transmembrane region" description="Helical" evidence="1">
    <location>
        <begin position="319"/>
        <end position="337"/>
    </location>
</feature>
<feature type="transmembrane region" description="Helical" evidence="1">
    <location>
        <begin position="142"/>
        <end position="163"/>
    </location>
</feature>
<keyword evidence="1" id="KW-0472">Membrane</keyword>
<accession>A0A5B2VMJ4</accession>
<dbReference type="RefSeq" id="WP_149840675.1">
    <property type="nucleotide sequence ID" value="NZ_VUOC01000004.1"/>
</dbReference>
<keyword evidence="3" id="KW-0012">Acyltransferase</keyword>
<reference evidence="3 4" key="2">
    <citation type="submission" date="2019-09" db="EMBL/GenBank/DDBJ databases">
        <authorList>
            <person name="Jin C."/>
        </authorList>
    </citation>
    <scope>NUCLEOTIDE SEQUENCE [LARGE SCALE GENOMIC DNA]</scope>
    <source>
        <strain evidence="3 4">BN140078</strain>
    </source>
</reference>
<reference evidence="3 4" key="1">
    <citation type="submission" date="2019-09" db="EMBL/GenBank/DDBJ databases">
        <title>Chitinophaga ginsengihumi sp. nov., isolated from soil of ginseng rhizosphere.</title>
        <authorList>
            <person name="Lee J."/>
        </authorList>
    </citation>
    <scope>NUCLEOTIDE SEQUENCE [LARGE SCALE GENOMIC DNA]</scope>
    <source>
        <strain evidence="3 4">BN140078</strain>
    </source>
</reference>
<feature type="transmembrane region" description="Helical" evidence="1">
    <location>
        <begin position="183"/>
        <end position="201"/>
    </location>
</feature>
<feature type="transmembrane region" description="Helical" evidence="1">
    <location>
        <begin position="213"/>
        <end position="231"/>
    </location>
</feature>
<dbReference type="EMBL" id="VUOC01000004">
    <property type="protein sequence ID" value="KAA2239497.1"/>
    <property type="molecule type" value="Genomic_DNA"/>
</dbReference>
<dbReference type="InterPro" id="IPR050623">
    <property type="entry name" value="Glucan_succinyl_AcylTrfase"/>
</dbReference>
<keyword evidence="1" id="KW-1133">Transmembrane helix</keyword>
<proteinExistence type="predicted"/>
<organism evidence="3 4">
    <name type="scientific">Chitinophaga agrisoli</name>
    <dbReference type="NCBI Taxonomy" id="2607653"/>
    <lineage>
        <taxon>Bacteria</taxon>
        <taxon>Pseudomonadati</taxon>
        <taxon>Bacteroidota</taxon>
        <taxon>Chitinophagia</taxon>
        <taxon>Chitinophagales</taxon>
        <taxon>Chitinophagaceae</taxon>
        <taxon>Chitinophaga</taxon>
    </lineage>
</organism>
<gene>
    <name evidence="3" type="ORF">F0L74_25180</name>
</gene>
<feature type="transmembrane region" description="Helical" evidence="1">
    <location>
        <begin position="90"/>
        <end position="108"/>
    </location>
</feature>
<dbReference type="Pfam" id="PF01757">
    <property type="entry name" value="Acyl_transf_3"/>
    <property type="match status" value="1"/>
</dbReference>